<protein>
    <submittedName>
        <fullName evidence="1">Lambda phage uncharacterized protein</fullName>
    </submittedName>
</protein>
<accession>K4PSI2</accession>
<dbReference type="BioCyc" id="SONE211586:G1GMP-2751-MONOMER"/>
<name>K4PSI2_SHEON</name>
<reference evidence="1 2" key="3">
    <citation type="journal article" date="2008" name="Appl. Environ. Microbiol.">
        <title>Identification of mobile elements and pseudogenes in the Shewanella oneidensis MR-1 genome.</title>
        <authorList>
            <person name="Romine M.F."/>
            <person name="Carlson T.S."/>
            <person name="Norbeck A.D."/>
            <person name="McCue L.A."/>
            <person name="Lipton M.S."/>
        </authorList>
    </citation>
    <scope>NUCLEOTIDE SEQUENCE [LARGE SCALE GENOMIC DNA]</scope>
    <source>
        <strain evidence="2">ATCC 700550 / JCM 31522 / CIP 106686 / LMG 19005 / NCIMB 14063 / MR-1</strain>
    </source>
</reference>
<reference evidence="1 2" key="4">
    <citation type="journal article" date="2011" name="BMC Genomics">
        <title>Genome-wide protein localization prediction strategies for gram negative bacteria.</title>
        <authorList>
            <person name="Romine M.F."/>
        </authorList>
    </citation>
    <scope>NUCLEOTIDE SEQUENCE [LARGE SCALE GENOMIC DNA]</scope>
    <source>
        <strain evidence="2">ATCC 700550 / JCM 31522 / CIP 106686 / LMG 19005 / NCIMB 14063 / MR-1</strain>
    </source>
</reference>
<organism evidence="1 2">
    <name type="scientific">Shewanella oneidensis (strain ATCC 700550 / JCM 31522 / CIP 106686 / LMG 19005 / NCIMB 14063 / MR-1)</name>
    <dbReference type="NCBI Taxonomy" id="211586"/>
    <lineage>
        <taxon>Bacteria</taxon>
        <taxon>Pseudomonadati</taxon>
        <taxon>Pseudomonadota</taxon>
        <taxon>Gammaproteobacteria</taxon>
        <taxon>Alteromonadales</taxon>
        <taxon>Shewanellaceae</taxon>
        <taxon>Shewanella</taxon>
    </lineage>
</organism>
<gene>
    <name evidence="1" type="ordered locus">SO_4792</name>
</gene>
<dbReference type="HOGENOM" id="CLU_2540716_0_0_6"/>
<dbReference type="KEGG" id="son:SO_4792"/>
<sequence>MGKCVKCGSSSIEFQFVEDGTNLGTCKDQGKMSEFIRYVSRTFDYQIICKKEHLLKTCRCCKYAWREHTLDNATANQSPPGDD</sequence>
<keyword evidence="2" id="KW-1185">Reference proteome</keyword>
<dbReference type="EMBL" id="AE014299">
    <property type="protein sequence ID" value="AFV73563.1"/>
    <property type="molecule type" value="Genomic_DNA"/>
</dbReference>
<reference evidence="1 2" key="2">
    <citation type="journal article" date="2005" name="Proteomics">
        <title>Global detection and characterization of hypothetical proteins in Shewanella oneidensis MR-1 using LC-MS based proteomics.</title>
        <authorList>
            <person name="Elias D.A."/>
            <person name="Monroe M.E."/>
            <person name="Marshall M.J."/>
            <person name="Romine M.F."/>
            <person name="Belieav A.S."/>
            <person name="Fredrickson J.K."/>
            <person name="Anderson G.A."/>
            <person name="Smith R.D."/>
            <person name="Lipton M.S."/>
        </authorList>
    </citation>
    <scope>NUCLEOTIDE SEQUENCE [LARGE SCALE GENOMIC DNA]</scope>
    <source>
        <strain evidence="2">ATCC 700550 / JCM 31522 / CIP 106686 / LMG 19005 / NCIMB 14063 / MR-1</strain>
    </source>
</reference>
<dbReference type="PaxDb" id="211586-SO_4792"/>
<dbReference type="Proteomes" id="UP000008186">
    <property type="component" value="Chromosome"/>
</dbReference>
<evidence type="ECO:0000313" key="1">
    <source>
        <dbReference type="EMBL" id="AFV73563.1"/>
    </source>
</evidence>
<dbReference type="OrthoDB" id="9864384at2"/>
<dbReference type="STRING" id="211586.SO_4792"/>
<reference evidence="1 2" key="1">
    <citation type="journal article" date="2002" name="Nat. Biotechnol.">
        <title>Genome sequence of the dissimilatory metal ion-reducing bacterium Shewanella oneidensis.</title>
        <authorList>
            <person name="Heidelberg J.F."/>
            <person name="Paulsen I.T."/>
            <person name="Nelson K.E."/>
            <person name="Gaidos E.J."/>
            <person name="Nelson W.C."/>
            <person name="Read T.D."/>
            <person name="Eisen J.A."/>
            <person name="Seshadri R."/>
            <person name="Ward N."/>
            <person name="Methe B."/>
            <person name="Clayton R.A."/>
            <person name="Meyer T."/>
            <person name="Tsapin A."/>
            <person name="Scott J."/>
            <person name="Beanan M."/>
            <person name="Brinkac L."/>
            <person name="Daugherty S."/>
            <person name="DeBoy R.T."/>
            <person name="Dodson R.J."/>
            <person name="Durkin A.S."/>
            <person name="Haft D.H."/>
            <person name="Kolonay J.F."/>
            <person name="Madupu R."/>
            <person name="Peterson J.D."/>
            <person name="Umayam L.A."/>
            <person name="White O."/>
            <person name="Wolf A.M."/>
            <person name="Vamathevan J."/>
            <person name="Weidman J."/>
            <person name="Impraim M."/>
            <person name="Lee K."/>
            <person name="Berry K."/>
            <person name="Lee C."/>
            <person name="Mueller J."/>
            <person name="Khouri H."/>
            <person name="Gill J."/>
            <person name="Utterback T.R."/>
            <person name="McDonald L.A."/>
            <person name="Feldblyum T.V."/>
            <person name="Smith H.O."/>
            <person name="Venter J.C."/>
            <person name="Nealson K.H."/>
            <person name="Fraser C.M."/>
        </authorList>
    </citation>
    <scope>NUCLEOTIDE SEQUENCE [LARGE SCALE GENOMIC DNA]</scope>
    <source>
        <strain evidence="2">ATCC 700550 / JCM 31522 / CIP 106686 / LMG 19005 / NCIMB 14063 / MR-1</strain>
    </source>
</reference>
<evidence type="ECO:0000313" key="2">
    <source>
        <dbReference type="Proteomes" id="UP000008186"/>
    </source>
</evidence>
<proteinExistence type="predicted"/>
<dbReference type="AlphaFoldDB" id="K4PSI2"/>